<feature type="region of interest" description="Disordered" evidence="1">
    <location>
        <begin position="85"/>
        <end position="105"/>
    </location>
</feature>
<gene>
    <name evidence="2" type="ORF">CROQUDRAFT_721381</name>
</gene>
<comment type="caution">
    <text evidence="2">The sequence shown here is derived from an EMBL/GenBank/DDBJ whole genome shotgun (WGS) entry which is preliminary data.</text>
</comment>
<keyword evidence="3" id="KW-1185">Reference proteome</keyword>
<feature type="compositionally biased region" description="Polar residues" evidence="1">
    <location>
        <begin position="87"/>
        <end position="102"/>
    </location>
</feature>
<feature type="region of interest" description="Disordered" evidence="1">
    <location>
        <begin position="212"/>
        <end position="234"/>
    </location>
</feature>
<sequence length="398" mass="44446">MSTKREKRAISSGTHLQLFSTTTATTPAVRRHPKRYCDLRSASQLITHSRATTTTTITSTSQAAYNRRTSRAPAFTVYCDPDMSDAPTRSSVSGQPPSSKAITTTTRTLSLTARPDMRRSPMVADKENTIPEFENILIRPKPLQARLNLKSTGLMLSEKKVESGFFVEKDQVRWGGKKPFEACSPPAQGRSKLRRGLEGKVARESLLQASVYRPSRPIADDDEEAEEARRQERMKEVTSLVAQLEVIETQDFREEEDDDEEEMQDPLPVDAVCPGAPKPVATITLPKFECGDEDEEETAEDVMVESKYPRRSHQMSPLAEVTEAYTGLQGGWSPPLESWSAAVMGDQVSNMLPSLLQEEEKDSETPAVFKLDRFAPRLKRRREVLLGIETASKGPMRI</sequence>
<evidence type="ECO:0000313" key="3">
    <source>
        <dbReference type="Proteomes" id="UP000886653"/>
    </source>
</evidence>
<evidence type="ECO:0000313" key="2">
    <source>
        <dbReference type="EMBL" id="KAG0148880.1"/>
    </source>
</evidence>
<dbReference type="EMBL" id="MU167232">
    <property type="protein sequence ID" value="KAG0148880.1"/>
    <property type="molecule type" value="Genomic_DNA"/>
</dbReference>
<name>A0A9P6NSU1_9BASI</name>
<accession>A0A9P6NSU1</accession>
<dbReference type="OrthoDB" id="2503033at2759"/>
<proteinExistence type="predicted"/>
<protein>
    <submittedName>
        <fullName evidence="2">Uncharacterized protein</fullName>
    </submittedName>
</protein>
<dbReference type="AlphaFoldDB" id="A0A9P6NSU1"/>
<reference evidence="2" key="1">
    <citation type="submission" date="2013-11" db="EMBL/GenBank/DDBJ databases">
        <title>Genome sequence of the fusiform rust pathogen reveals effectors for host alternation and coevolution with pine.</title>
        <authorList>
            <consortium name="DOE Joint Genome Institute"/>
            <person name="Smith K."/>
            <person name="Pendleton A."/>
            <person name="Kubisiak T."/>
            <person name="Anderson C."/>
            <person name="Salamov A."/>
            <person name="Aerts A."/>
            <person name="Riley R."/>
            <person name="Clum A."/>
            <person name="Lindquist E."/>
            <person name="Ence D."/>
            <person name="Campbell M."/>
            <person name="Kronenberg Z."/>
            <person name="Feau N."/>
            <person name="Dhillon B."/>
            <person name="Hamelin R."/>
            <person name="Burleigh J."/>
            <person name="Smith J."/>
            <person name="Yandell M."/>
            <person name="Nelson C."/>
            <person name="Grigoriev I."/>
            <person name="Davis J."/>
        </authorList>
    </citation>
    <scope>NUCLEOTIDE SEQUENCE</scope>
    <source>
        <strain evidence="2">G11</strain>
    </source>
</reference>
<evidence type="ECO:0000256" key="1">
    <source>
        <dbReference type="SAM" id="MobiDB-lite"/>
    </source>
</evidence>
<organism evidence="2 3">
    <name type="scientific">Cronartium quercuum f. sp. fusiforme G11</name>
    <dbReference type="NCBI Taxonomy" id="708437"/>
    <lineage>
        <taxon>Eukaryota</taxon>
        <taxon>Fungi</taxon>
        <taxon>Dikarya</taxon>
        <taxon>Basidiomycota</taxon>
        <taxon>Pucciniomycotina</taxon>
        <taxon>Pucciniomycetes</taxon>
        <taxon>Pucciniales</taxon>
        <taxon>Coleosporiaceae</taxon>
        <taxon>Cronartium</taxon>
    </lineage>
</organism>
<dbReference type="Proteomes" id="UP000886653">
    <property type="component" value="Unassembled WGS sequence"/>
</dbReference>